<dbReference type="EMBL" id="JAAARO010000021">
    <property type="protein sequence ID" value="KAF5728484.1"/>
    <property type="molecule type" value="Genomic_DNA"/>
</dbReference>
<gene>
    <name evidence="2" type="ORF">HS088_TW21G00632</name>
</gene>
<feature type="region of interest" description="Disordered" evidence="1">
    <location>
        <begin position="96"/>
        <end position="119"/>
    </location>
</feature>
<comment type="caution">
    <text evidence="2">The sequence shown here is derived from an EMBL/GenBank/DDBJ whole genome shotgun (WGS) entry which is preliminary data.</text>
</comment>
<evidence type="ECO:0000313" key="2">
    <source>
        <dbReference type="EMBL" id="KAF5728484.1"/>
    </source>
</evidence>
<dbReference type="PANTHER" id="PTHR33132">
    <property type="entry name" value="OSJNBB0118P14.9 PROTEIN"/>
    <property type="match status" value="1"/>
</dbReference>
<keyword evidence="3" id="KW-1185">Reference proteome</keyword>
<dbReference type="Proteomes" id="UP000593562">
    <property type="component" value="Unassembled WGS sequence"/>
</dbReference>
<evidence type="ECO:0000256" key="1">
    <source>
        <dbReference type="SAM" id="MobiDB-lite"/>
    </source>
</evidence>
<proteinExistence type="predicted"/>
<dbReference type="AlphaFoldDB" id="A0A7J7C2V3"/>
<feature type="compositionally biased region" description="Polar residues" evidence="1">
    <location>
        <begin position="30"/>
        <end position="41"/>
    </location>
</feature>
<protein>
    <submittedName>
        <fullName evidence="2">Putative Serine-rich protein-related</fullName>
    </submittedName>
</protein>
<sequence length="119" mass="12699">MEEKMKPLISVPKISLDLLKKESTMPPISPRSSSIHDGTSNASAAAQQMAAIIKRTTSLQVSPRGGSTKGRSNCLCSPTTHAGSFRCRYHRFSGMHRGGSVGSNLSELAAKQQSIKDLA</sequence>
<feature type="compositionally biased region" description="Polar residues" evidence="1">
    <location>
        <begin position="102"/>
        <end position="119"/>
    </location>
</feature>
<accession>A0A7J7C2V3</accession>
<dbReference type="InParanoid" id="A0A7J7C2V3"/>
<reference evidence="2 3" key="1">
    <citation type="journal article" date="2020" name="Nat. Commun.">
        <title>Genome of Tripterygium wilfordii and identification of cytochrome P450 involved in triptolide biosynthesis.</title>
        <authorList>
            <person name="Tu L."/>
            <person name="Su P."/>
            <person name="Zhang Z."/>
            <person name="Gao L."/>
            <person name="Wang J."/>
            <person name="Hu T."/>
            <person name="Zhou J."/>
            <person name="Zhang Y."/>
            <person name="Zhao Y."/>
            <person name="Liu Y."/>
            <person name="Song Y."/>
            <person name="Tong Y."/>
            <person name="Lu Y."/>
            <person name="Yang J."/>
            <person name="Xu C."/>
            <person name="Jia M."/>
            <person name="Peters R.J."/>
            <person name="Huang L."/>
            <person name="Gao W."/>
        </authorList>
    </citation>
    <scope>NUCLEOTIDE SEQUENCE [LARGE SCALE GENOMIC DNA]</scope>
    <source>
        <strain evidence="3">cv. XIE 37</strain>
        <tissue evidence="2">Leaf</tissue>
    </source>
</reference>
<dbReference type="PANTHER" id="PTHR33132:SF135">
    <property type="entry name" value="OS02G0799700 PROTEIN"/>
    <property type="match status" value="1"/>
</dbReference>
<dbReference type="OrthoDB" id="1932391at2759"/>
<evidence type="ECO:0000313" key="3">
    <source>
        <dbReference type="Proteomes" id="UP000593562"/>
    </source>
</evidence>
<name>A0A7J7C2V3_TRIWF</name>
<organism evidence="2 3">
    <name type="scientific">Tripterygium wilfordii</name>
    <name type="common">Thunder God vine</name>
    <dbReference type="NCBI Taxonomy" id="458696"/>
    <lineage>
        <taxon>Eukaryota</taxon>
        <taxon>Viridiplantae</taxon>
        <taxon>Streptophyta</taxon>
        <taxon>Embryophyta</taxon>
        <taxon>Tracheophyta</taxon>
        <taxon>Spermatophyta</taxon>
        <taxon>Magnoliopsida</taxon>
        <taxon>eudicotyledons</taxon>
        <taxon>Gunneridae</taxon>
        <taxon>Pentapetalae</taxon>
        <taxon>rosids</taxon>
        <taxon>fabids</taxon>
        <taxon>Celastrales</taxon>
        <taxon>Celastraceae</taxon>
        <taxon>Tripterygium</taxon>
    </lineage>
</organism>
<feature type="region of interest" description="Disordered" evidence="1">
    <location>
        <begin position="23"/>
        <end position="47"/>
    </location>
</feature>